<dbReference type="Gene3D" id="2.60.120.10">
    <property type="entry name" value="Jelly Rolls"/>
    <property type="match status" value="1"/>
</dbReference>
<feature type="domain" description="HTH araC/xylS-type" evidence="4">
    <location>
        <begin position="173"/>
        <end position="270"/>
    </location>
</feature>
<keyword evidence="1" id="KW-0805">Transcription regulation</keyword>
<evidence type="ECO:0000313" key="5">
    <source>
        <dbReference type="EMBL" id="MFC0389761.1"/>
    </source>
</evidence>
<protein>
    <submittedName>
        <fullName evidence="5">AraC family transcriptional regulator</fullName>
    </submittedName>
</protein>
<evidence type="ECO:0000259" key="4">
    <source>
        <dbReference type="PROSITE" id="PS01124"/>
    </source>
</evidence>
<dbReference type="InterPro" id="IPR018062">
    <property type="entry name" value="HTH_AraC-typ_CS"/>
</dbReference>
<dbReference type="InterPro" id="IPR009057">
    <property type="entry name" value="Homeodomain-like_sf"/>
</dbReference>
<dbReference type="InterPro" id="IPR037923">
    <property type="entry name" value="HTH-like"/>
</dbReference>
<dbReference type="Proteomes" id="UP001589818">
    <property type="component" value="Unassembled WGS sequence"/>
</dbReference>
<dbReference type="InterPro" id="IPR014710">
    <property type="entry name" value="RmlC-like_jellyroll"/>
</dbReference>
<name>A0ABV6J1L3_9BACL</name>
<organism evidence="5 6">
    <name type="scientific">Paenibacillus mendelii</name>
    <dbReference type="NCBI Taxonomy" id="206163"/>
    <lineage>
        <taxon>Bacteria</taxon>
        <taxon>Bacillati</taxon>
        <taxon>Bacillota</taxon>
        <taxon>Bacilli</taxon>
        <taxon>Bacillales</taxon>
        <taxon>Paenibacillaceae</taxon>
        <taxon>Paenibacillus</taxon>
    </lineage>
</organism>
<evidence type="ECO:0000256" key="1">
    <source>
        <dbReference type="ARBA" id="ARBA00023015"/>
    </source>
</evidence>
<keyword evidence="6" id="KW-1185">Reference proteome</keyword>
<dbReference type="Pfam" id="PF02311">
    <property type="entry name" value="AraC_binding"/>
    <property type="match status" value="1"/>
</dbReference>
<dbReference type="InterPro" id="IPR003313">
    <property type="entry name" value="AraC-bd"/>
</dbReference>
<dbReference type="SUPFAM" id="SSF46689">
    <property type="entry name" value="Homeodomain-like"/>
    <property type="match status" value="2"/>
</dbReference>
<comment type="caution">
    <text evidence="5">The sequence shown here is derived from an EMBL/GenBank/DDBJ whole genome shotgun (WGS) entry which is preliminary data.</text>
</comment>
<proteinExistence type="predicted"/>
<keyword evidence="2" id="KW-0238">DNA-binding</keyword>
<dbReference type="PANTHER" id="PTHR43280:SF28">
    <property type="entry name" value="HTH-TYPE TRANSCRIPTIONAL ACTIVATOR RHAS"/>
    <property type="match status" value="1"/>
</dbReference>
<dbReference type="PROSITE" id="PS01124">
    <property type="entry name" value="HTH_ARAC_FAMILY_2"/>
    <property type="match status" value="1"/>
</dbReference>
<dbReference type="SMART" id="SM00342">
    <property type="entry name" value="HTH_ARAC"/>
    <property type="match status" value="1"/>
</dbReference>
<dbReference type="Pfam" id="PF12833">
    <property type="entry name" value="HTH_18"/>
    <property type="match status" value="1"/>
</dbReference>
<sequence>MMRSYLTNAQLQLYAVHHVKLGPDWDYHLKDPEVNRLYYFLEGAGKVRIRNRDYSPRPGQLFLLPAHVEQAFSTDTDNTFRKYFCHFTLTMGDIHLLQLFHVPAFIEVADQEWLEERFLKLIELSRSQSLTAPLQIKSVLYEILTQYLDQALLQENEANWGIEAVTPAMTKINTIVSYIEANLGEKMNINELANRLHFHPNYFIQLFKSIMGVSPITYITKKRMEKAQLLLATSDLTVTEIADEVGMSLYYFSTTFRKLINLSPSEYRRYLKTK</sequence>
<dbReference type="EMBL" id="JBHLVF010000001">
    <property type="protein sequence ID" value="MFC0389761.1"/>
    <property type="molecule type" value="Genomic_DNA"/>
</dbReference>
<evidence type="ECO:0000256" key="3">
    <source>
        <dbReference type="ARBA" id="ARBA00023163"/>
    </source>
</evidence>
<dbReference type="Gene3D" id="1.10.10.60">
    <property type="entry name" value="Homeodomain-like"/>
    <property type="match status" value="2"/>
</dbReference>
<dbReference type="PROSITE" id="PS00041">
    <property type="entry name" value="HTH_ARAC_FAMILY_1"/>
    <property type="match status" value="1"/>
</dbReference>
<dbReference type="RefSeq" id="WP_204822458.1">
    <property type="nucleotide sequence ID" value="NZ_JANHOF010000019.1"/>
</dbReference>
<evidence type="ECO:0000313" key="6">
    <source>
        <dbReference type="Proteomes" id="UP001589818"/>
    </source>
</evidence>
<evidence type="ECO:0000256" key="2">
    <source>
        <dbReference type="ARBA" id="ARBA00023125"/>
    </source>
</evidence>
<dbReference type="PANTHER" id="PTHR43280">
    <property type="entry name" value="ARAC-FAMILY TRANSCRIPTIONAL REGULATOR"/>
    <property type="match status" value="1"/>
</dbReference>
<accession>A0ABV6J1L3</accession>
<dbReference type="SUPFAM" id="SSF51215">
    <property type="entry name" value="Regulatory protein AraC"/>
    <property type="match status" value="1"/>
</dbReference>
<reference evidence="5 6" key="1">
    <citation type="submission" date="2024-09" db="EMBL/GenBank/DDBJ databases">
        <authorList>
            <person name="Sun Q."/>
            <person name="Mori K."/>
        </authorList>
    </citation>
    <scope>NUCLEOTIDE SEQUENCE [LARGE SCALE GENOMIC DNA]</scope>
    <source>
        <strain evidence="5 6">CCM 4839</strain>
    </source>
</reference>
<gene>
    <name evidence="5" type="ORF">ACFFJ8_00075</name>
</gene>
<dbReference type="InterPro" id="IPR018060">
    <property type="entry name" value="HTH_AraC"/>
</dbReference>
<keyword evidence="3" id="KW-0804">Transcription</keyword>